<dbReference type="Gene3D" id="1.10.287.3160">
    <property type="match status" value="1"/>
</dbReference>
<feature type="region of interest" description="Disordered" evidence="1">
    <location>
        <begin position="265"/>
        <end position="293"/>
    </location>
</feature>
<sequence length="293" mass="33479">MRDHQLVASSDSDNEAPGVEDHKGKYILKDSLPDFLSHMKCNMGFPEEEMRETSPCSLLGQFHNLAPLDLVVHPDIMEVLRRERKDPDKIILPRFMAILYPLQDMQQTLPDSVPTDSFVASLVGRTSLTEDDIIKDSTDKKVDSALNNVHSGSHLALGTGICGTYVSQSLISDIKQLFHSLEDFSDSSWLLDYIEKQVEYMSNIDLDRMQARPCQRVPALQFEGPWDSKTGARIRLRRLLLSISLFTQIFGEEIEEKMHKFFKDKKRSSSLKQTAPEKQPLKHKSPFHQSFCR</sequence>
<evidence type="ECO:0000256" key="1">
    <source>
        <dbReference type="SAM" id="MobiDB-lite"/>
    </source>
</evidence>
<reference evidence="2" key="1">
    <citation type="journal article" date="2022" name="bioRxiv">
        <title>Sequencing and chromosome-scale assembly of the giantPleurodeles waltlgenome.</title>
        <authorList>
            <person name="Brown T."/>
            <person name="Elewa A."/>
            <person name="Iarovenko S."/>
            <person name="Subramanian E."/>
            <person name="Araus A.J."/>
            <person name="Petzold A."/>
            <person name="Susuki M."/>
            <person name="Suzuki K.-i.T."/>
            <person name="Hayashi T."/>
            <person name="Toyoda A."/>
            <person name="Oliveira C."/>
            <person name="Osipova E."/>
            <person name="Leigh N.D."/>
            <person name="Simon A."/>
            <person name="Yun M.H."/>
        </authorList>
    </citation>
    <scope>NUCLEOTIDE SEQUENCE</scope>
    <source>
        <strain evidence="2">20211129_DDA</strain>
        <tissue evidence="2">Liver</tissue>
    </source>
</reference>
<evidence type="ECO:0000313" key="2">
    <source>
        <dbReference type="EMBL" id="KAJ1132985.1"/>
    </source>
</evidence>
<evidence type="ECO:0000313" key="3">
    <source>
        <dbReference type="Proteomes" id="UP001066276"/>
    </source>
</evidence>
<proteinExistence type="predicted"/>
<protein>
    <submittedName>
        <fullName evidence="2">Uncharacterized protein</fullName>
    </submittedName>
</protein>
<name>A0AAV7Q166_PLEWA</name>
<comment type="caution">
    <text evidence="2">The sequence shown here is derived from an EMBL/GenBank/DDBJ whole genome shotgun (WGS) entry which is preliminary data.</text>
</comment>
<feature type="region of interest" description="Disordered" evidence="1">
    <location>
        <begin position="1"/>
        <end position="23"/>
    </location>
</feature>
<accession>A0AAV7Q166</accession>
<dbReference type="Proteomes" id="UP001066276">
    <property type="component" value="Chromosome 7"/>
</dbReference>
<keyword evidence="3" id="KW-1185">Reference proteome</keyword>
<dbReference type="AlphaFoldDB" id="A0AAV7Q166"/>
<dbReference type="EMBL" id="JANPWB010000011">
    <property type="protein sequence ID" value="KAJ1132985.1"/>
    <property type="molecule type" value="Genomic_DNA"/>
</dbReference>
<organism evidence="2 3">
    <name type="scientific">Pleurodeles waltl</name>
    <name type="common">Iberian ribbed newt</name>
    <dbReference type="NCBI Taxonomy" id="8319"/>
    <lineage>
        <taxon>Eukaryota</taxon>
        <taxon>Metazoa</taxon>
        <taxon>Chordata</taxon>
        <taxon>Craniata</taxon>
        <taxon>Vertebrata</taxon>
        <taxon>Euteleostomi</taxon>
        <taxon>Amphibia</taxon>
        <taxon>Batrachia</taxon>
        <taxon>Caudata</taxon>
        <taxon>Salamandroidea</taxon>
        <taxon>Salamandridae</taxon>
        <taxon>Pleurodelinae</taxon>
        <taxon>Pleurodeles</taxon>
    </lineage>
</organism>
<gene>
    <name evidence="2" type="ORF">NDU88_011285</name>
</gene>